<dbReference type="PANTHER" id="PTHR30055:SF234">
    <property type="entry name" value="HTH-TYPE TRANSCRIPTIONAL REGULATOR BETI"/>
    <property type="match status" value="1"/>
</dbReference>
<gene>
    <name evidence="6" type="ORF">D7316_02210</name>
</gene>
<evidence type="ECO:0000259" key="5">
    <source>
        <dbReference type="Pfam" id="PF17939"/>
    </source>
</evidence>
<dbReference type="OrthoDB" id="2356263at2"/>
<dbReference type="KEGG" id="gom:D7316_02210"/>
<dbReference type="RefSeq" id="WP_124708260.1">
    <property type="nucleotide sequence ID" value="NZ_CP033972.1"/>
</dbReference>
<keyword evidence="2" id="KW-0238">DNA-binding</keyword>
<dbReference type="InterPro" id="IPR009057">
    <property type="entry name" value="Homeodomain-like_sf"/>
</dbReference>
<accession>A0A3G8JKM7</accession>
<dbReference type="InterPro" id="IPR041586">
    <property type="entry name" value="PsrA_TetR_C"/>
</dbReference>
<dbReference type="InterPro" id="IPR050109">
    <property type="entry name" value="HTH-type_TetR-like_transc_reg"/>
</dbReference>
<dbReference type="Proteomes" id="UP000271469">
    <property type="component" value="Chromosome"/>
</dbReference>
<dbReference type="SUPFAM" id="SSF46689">
    <property type="entry name" value="Homeodomain-like"/>
    <property type="match status" value="1"/>
</dbReference>
<feature type="domain" description="PsrA tetracyclin repressor-like C-terminal" evidence="5">
    <location>
        <begin position="94"/>
        <end position="206"/>
    </location>
</feature>
<dbReference type="EMBL" id="CP033972">
    <property type="protein sequence ID" value="AZG45614.1"/>
    <property type="molecule type" value="Genomic_DNA"/>
</dbReference>
<dbReference type="InterPro" id="IPR001647">
    <property type="entry name" value="HTH_TetR"/>
</dbReference>
<name>A0A3G8JKM7_9ACTN</name>
<dbReference type="PANTHER" id="PTHR30055">
    <property type="entry name" value="HTH-TYPE TRANSCRIPTIONAL REGULATOR RUTR"/>
    <property type="match status" value="1"/>
</dbReference>
<organism evidence="6 7">
    <name type="scientific">Gordonia insulae</name>
    <dbReference type="NCBI Taxonomy" id="2420509"/>
    <lineage>
        <taxon>Bacteria</taxon>
        <taxon>Bacillati</taxon>
        <taxon>Actinomycetota</taxon>
        <taxon>Actinomycetes</taxon>
        <taxon>Mycobacteriales</taxon>
        <taxon>Gordoniaceae</taxon>
        <taxon>Gordonia</taxon>
    </lineage>
</organism>
<dbReference type="AlphaFoldDB" id="A0A3G8JKM7"/>
<dbReference type="GO" id="GO:0003700">
    <property type="term" value="F:DNA-binding transcription factor activity"/>
    <property type="evidence" value="ECO:0007669"/>
    <property type="project" value="TreeGrafter"/>
</dbReference>
<keyword evidence="1" id="KW-0805">Transcription regulation</keyword>
<evidence type="ECO:0000313" key="6">
    <source>
        <dbReference type="EMBL" id="AZG45614.1"/>
    </source>
</evidence>
<protein>
    <recommendedName>
        <fullName evidence="8">TetR family transcriptional regulator</fullName>
    </recommendedName>
</protein>
<keyword evidence="7" id="KW-1185">Reference proteome</keyword>
<dbReference type="GO" id="GO:0000976">
    <property type="term" value="F:transcription cis-regulatory region binding"/>
    <property type="evidence" value="ECO:0007669"/>
    <property type="project" value="TreeGrafter"/>
</dbReference>
<dbReference type="Gene3D" id="1.10.357.10">
    <property type="entry name" value="Tetracycline Repressor, domain 2"/>
    <property type="match status" value="1"/>
</dbReference>
<evidence type="ECO:0000259" key="4">
    <source>
        <dbReference type="Pfam" id="PF00440"/>
    </source>
</evidence>
<evidence type="ECO:0008006" key="8">
    <source>
        <dbReference type="Google" id="ProtNLM"/>
    </source>
</evidence>
<dbReference type="Pfam" id="PF00440">
    <property type="entry name" value="TetR_N"/>
    <property type="match status" value="1"/>
</dbReference>
<evidence type="ECO:0000256" key="2">
    <source>
        <dbReference type="ARBA" id="ARBA00023125"/>
    </source>
</evidence>
<evidence type="ECO:0000313" key="7">
    <source>
        <dbReference type="Proteomes" id="UP000271469"/>
    </source>
</evidence>
<sequence length="216" mass="23781">MARARNAQVETTRARILSTAERLFAEQGVAAVSNRQICEAADQGNNFAVGYHFGGKNELLLAILEHHNTHIEPLRRQMLDALGPVVEIRDWITCLVQPQTDYFESLGTPTYFARFCAHVTTDPKFQVMLYQQATVSEALMSVLAGLYGSLPALPDEVLACRDSMARNMILHTLADFERSLADADPSAGNAAHSWSDIRDILVDALVGVWLAPVSAR</sequence>
<evidence type="ECO:0000256" key="1">
    <source>
        <dbReference type="ARBA" id="ARBA00023015"/>
    </source>
</evidence>
<reference evidence="6 7" key="1">
    <citation type="submission" date="2018-11" db="EMBL/GenBank/DDBJ databases">
        <title>Gordonia insulae sp. nov., isolated from an island soil.</title>
        <authorList>
            <person name="Kim Y.S."/>
            <person name="Kim S.B."/>
        </authorList>
    </citation>
    <scope>NUCLEOTIDE SEQUENCE [LARGE SCALE GENOMIC DNA]</scope>
    <source>
        <strain evidence="6 7">MMS17-SY073</strain>
    </source>
</reference>
<proteinExistence type="predicted"/>
<dbReference type="Pfam" id="PF17939">
    <property type="entry name" value="TetR_C_30"/>
    <property type="match status" value="1"/>
</dbReference>
<feature type="domain" description="HTH tetR-type" evidence="4">
    <location>
        <begin position="16"/>
        <end position="63"/>
    </location>
</feature>
<keyword evidence="3" id="KW-0804">Transcription</keyword>
<evidence type="ECO:0000256" key="3">
    <source>
        <dbReference type="ARBA" id="ARBA00023163"/>
    </source>
</evidence>